<dbReference type="GO" id="GO:0140078">
    <property type="term" value="F:class I DNA-(apurinic or apyrimidinic site) endonuclease activity"/>
    <property type="evidence" value="ECO:0007669"/>
    <property type="project" value="UniProtKB-EC"/>
</dbReference>
<dbReference type="RefSeq" id="WP_230275488.1">
    <property type="nucleotide sequence ID" value="NZ_JAJKFW010000025.1"/>
</dbReference>
<comment type="subunit">
    <text evidence="4">Monomer.</text>
</comment>
<comment type="catalytic activity">
    <reaction evidence="1">
        <text>Hydrolysis of DNA containing ring-opened 7-methylguanine residues, releasing 2,6-diamino-4-hydroxy-5-(N-methyl)formamidopyrimidine.</text>
        <dbReference type="EC" id="3.2.2.23"/>
    </reaction>
</comment>
<dbReference type="InterPro" id="IPR010979">
    <property type="entry name" value="Ribosomal_uS13-like_H2TH"/>
</dbReference>
<dbReference type="Proteomes" id="UP001430306">
    <property type="component" value="Unassembled WGS sequence"/>
</dbReference>
<keyword evidence="11 23" id="KW-0378">Hydrolase</keyword>
<dbReference type="EMBL" id="JAJKFW010000025">
    <property type="protein sequence ID" value="MCC9644301.1"/>
    <property type="molecule type" value="Genomic_DNA"/>
</dbReference>
<dbReference type="GO" id="GO:0008534">
    <property type="term" value="F:oxidized purine nucleobase lesion DNA N-glycosylase activity"/>
    <property type="evidence" value="ECO:0007669"/>
    <property type="project" value="UniProtKB-EC"/>
</dbReference>
<dbReference type="InterPro" id="IPR000214">
    <property type="entry name" value="Znf_DNA_glyclase/AP_lyase"/>
</dbReference>
<evidence type="ECO:0000256" key="20">
    <source>
        <dbReference type="PROSITE-ProRule" id="PRU00391"/>
    </source>
</evidence>
<evidence type="ECO:0000313" key="24">
    <source>
        <dbReference type="Proteomes" id="UP001430306"/>
    </source>
</evidence>
<dbReference type="Pfam" id="PF06831">
    <property type="entry name" value="H2TH"/>
    <property type="match status" value="1"/>
</dbReference>
<dbReference type="Gene3D" id="3.20.190.10">
    <property type="entry name" value="MutM-like, N-terminal"/>
    <property type="match status" value="1"/>
</dbReference>
<feature type="domain" description="Formamidopyrimidine-DNA glycosylase catalytic" evidence="22">
    <location>
        <begin position="2"/>
        <end position="125"/>
    </location>
</feature>
<evidence type="ECO:0000256" key="15">
    <source>
        <dbReference type="ARBA" id="ARBA00023239"/>
    </source>
</evidence>
<evidence type="ECO:0000256" key="16">
    <source>
        <dbReference type="ARBA" id="ARBA00023268"/>
    </source>
</evidence>
<evidence type="ECO:0000259" key="21">
    <source>
        <dbReference type="PROSITE" id="PS51066"/>
    </source>
</evidence>
<evidence type="ECO:0000256" key="2">
    <source>
        <dbReference type="ARBA" id="ARBA00001947"/>
    </source>
</evidence>
<evidence type="ECO:0000313" key="23">
    <source>
        <dbReference type="EMBL" id="MCC9644301.1"/>
    </source>
</evidence>
<dbReference type="PANTHER" id="PTHR22993:SF9">
    <property type="entry name" value="FORMAMIDOPYRIMIDINE-DNA GLYCOSYLASE"/>
    <property type="match status" value="1"/>
</dbReference>
<dbReference type="EC" id="3.2.2.23" evidence="5"/>
<evidence type="ECO:0000256" key="17">
    <source>
        <dbReference type="ARBA" id="ARBA00023295"/>
    </source>
</evidence>
<keyword evidence="10 20" id="KW-0863">Zinc-finger</keyword>
<dbReference type="PROSITE" id="PS51066">
    <property type="entry name" value="ZF_FPG_2"/>
    <property type="match status" value="1"/>
</dbReference>
<dbReference type="SMART" id="SM00898">
    <property type="entry name" value="Fapy_DNA_glyco"/>
    <property type="match status" value="1"/>
</dbReference>
<dbReference type="Pfam" id="PF01149">
    <property type="entry name" value="Fapy_DNA_glyco"/>
    <property type="match status" value="1"/>
</dbReference>
<gene>
    <name evidence="23" type="primary">mutM</name>
    <name evidence="23" type="ORF">LOC71_18645</name>
</gene>
<keyword evidence="24" id="KW-1185">Reference proteome</keyword>
<keyword evidence="9" id="KW-0227">DNA damage</keyword>
<evidence type="ECO:0000256" key="13">
    <source>
        <dbReference type="ARBA" id="ARBA00023125"/>
    </source>
</evidence>
<protein>
    <recommendedName>
        <fullName evidence="7">Formamidopyrimidine-DNA glycosylase</fullName>
        <ecNumber evidence="5">3.2.2.23</ecNumber>
        <ecNumber evidence="6">4.2.99.18</ecNumber>
    </recommendedName>
    <alternativeName>
        <fullName evidence="18">DNA-(apurinic or apyrimidinic site) lyase MutM</fullName>
    </alternativeName>
</protein>
<evidence type="ECO:0000256" key="19">
    <source>
        <dbReference type="ARBA" id="ARBA00044632"/>
    </source>
</evidence>
<keyword evidence="16" id="KW-0511">Multifunctional enzyme</keyword>
<dbReference type="SMART" id="SM01232">
    <property type="entry name" value="H2TH"/>
    <property type="match status" value="1"/>
</dbReference>
<dbReference type="InterPro" id="IPR020629">
    <property type="entry name" value="FPG_Glyclase"/>
</dbReference>
<name>A0ABS8NLB6_9BACT</name>
<evidence type="ECO:0000256" key="11">
    <source>
        <dbReference type="ARBA" id="ARBA00022801"/>
    </source>
</evidence>
<keyword evidence="13" id="KW-0238">DNA-binding</keyword>
<dbReference type="InterPro" id="IPR035937">
    <property type="entry name" value="FPG_N"/>
</dbReference>
<dbReference type="SUPFAM" id="SSF81624">
    <property type="entry name" value="N-terminal domain of MutM-like DNA repair proteins"/>
    <property type="match status" value="1"/>
</dbReference>
<evidence type="ECO:0000256" key="3">
    <source>
        <dbReference type="ARBA" id="ARBA00009409"/>
    </source>
</evidence>
<keyword evidence="15 23" id="KW-0456">Lyase</keyword>
<evidence type="ECO:0000256" key="14">
    <source>
        <dbReference type="ARBA" id="ARBA00023204"/>
    </source>
</evidence>
<evidence type="ECO:0000256" key="1">
    <source>
        <dbReference type="ARBA" id="ARBA00001668"/>
    </source>
</evidence>
<keyword evidence="14" id="KW-0234">DNA repair</keyword>
<feature type="domain" description="FPG-type" evidence="21">
    <location>
        <begin position="249"/>
        <end position="284"/>
    </location>
</feature>
<dbReference type="SUPFAM" id="SSF57716">
    <property type="entry name" value="Glucocorticoid receptor-like (DNA-binding domain)"/>
    <property type="match status" value="1"/>
</dbReference>
<dbReference type="PROSITE" id="PS51068">
    <property type="entry name" value="FPG_CAT"/>
    <property type="match status" value="1"/>
</dbReference>
<sequence>MPELPEVETMCRGIRPIIGRTVERVEVPPCHCRPITIEPKIATLQRRLRDRQVADIQRRGKRVMLCFDDASRLVIEPRMTGLVLLADPPDPDHLRLRIQFKNSSVARSATDFADELLVWDRRGLGTIRWMNDREYRVKIDERLGADALHITADQLKQNLGLSRRPVKVALLDQAAVAGIGNLYAAEILFLAGVDPRTRCDRLTQPQWQRIHAAIGEVLHDAIAHEGSTLSDGTYRNALNDPGGYQNMHRVYDREHQSCPRCETGVVRRIVQAQRSTFFCAGCQRKSGKHPSIV</sequence>
<comment type="caution">
    <text evidence="23">The sequence shown here is derived from an EMBL/GenBank/DDBJ whole genome shotgun (WGS) entry which is preliminary data.</text>
</comment>
<organism evidence="23 24">
    <name type="scientific">Rhodopirellula halodulae</name>
    <dbReference type="NCBI Taxonomy" id="2894198"/>
    <lineage>
        <taxon>Bacteria</taxon>
        <taxon>Pseudomonadati</taxon>
        <taxon>Planctomycetota</taxon>
        <taxon>Planctomycetia</taxon>
        <taxon>Pirellulales</taxon>
        <taxon>Pirellulaceae</taxon>
        <taxon>Rhodopirellula</taxon>
    </lineage>
</organism>
<evidence type="ECO:0000256" key="10">
    <source>
        <dbReference type="ARBA" id="ARBA00022771"/>
    </source>
</evidence>
<keyword evidence="8" id="KW-0479">Metal-binding</keyword>
<evidence type="ECO:0000256" key="18">
    <source>
        <dbReference type="ARBA" id="ARBA00030638"/>
    </source>
</evidence>
<evidence type="ECO:0000256" key="6">
    <source>
        <dbReference type="ARBA" id="ARBA00012720"/>
    </source>
</evidence>
<keyword evidence="17 23" id="KW-0326">Glycosidase</keyword>
<dbReference type="InterPro" id="IPR015886">
    <property type="entry name" value="H2TH_FPG"/>
</dbReference>
<evidence type="ECO:0000256" key="12">
    <source>
        <dbReference type="ARBA" id="ARBA00022833"/>
    </source>
</evidence>
<dbReference type="InterPro" id="IPR012319">
    <property type="entry name" value="FPG_cat"/>
</dbReference>
<evidence type="ECO:0000256" key="5">
    <source>
        <dbReference type="ARBA" id="ARBA00012024"/>
    </source>
</evidence>
<comment type="catalytic activity">
    <reaction evidence="19">
        <text>2'-deoxyribonucleotide-(2'-deoxyribose 5'-phosphate)-2'-deoxyribonucleotide-DNA = a 3'-end 2'-deoxyribonucleotide-(2,3-dehydro-2,3-deoxyribose 5'-phosphate)-DNA + a 5'-end 5'-phospho-2'-deoxyribonucleoside-DNA + H(+)</text>
        <dbReference type="Rhea" id="RHEA:66592"/>
        <dbReference type="Rhea" id="RHEA-COMP:13180"/>
        <dbReference type="Rhea" id="RHEA-COMP:16897"/>
        <dbReference type="Rhea" id="RHEA-COMP:17067"/>
        <dbReference type="ChEBI" id="CHEBI:15378"/>
        <dbReference type="ChEBI" id="CHEBI:136412"/>
        <dbReference type="ChEBI" id="CHEBI:157695"/>
        <dbReference type="ChEBI" id="CHEBI:167181"/>
        <dbReference type="EC" id="4.2.99.18"/>
    </reaction>
</comment>
<dbReference type="SUPFAM" id="SSF46946">
    <property type="entry name" value="S13-like H2TH domain"/>
    <property type="match status" value="1"/>
</dbReference>
<dbReference type="NCBIfam" id="TIGR00577">
    <property type="entry name" value="fpg"/>
    <property type="match status" value="1"/>
</dbReference>
<dbReference type="PANTHER" id="PTHR22993">
    <property type="entry name" value="FORMAMIDOPYRIMIDINE-DNA GLYCOSYLASE"/>
    <property type="match status" value="1"/>
</dbReference>
<accession>A0ABS8NLB6</accession>
<evidence type="ECO:0000256" key="7">
    <source>
        <dbReference type="ARBA" id="ARBA00016240"/>
    </source>
</evidence>
<dbReference type="Gene3D" id="1.10.8.50">
    <property type="match status" value="1"/>
</dbReference>
<comment type="similarity">
    <text evidence="3">Belongs to the FPG family.</text>
</comment>
<proteinExistence type="inferred from homology"/>
<dbReference type="NCBIfam" id="NF002211">
    <property type="entry name" value="PRK01103.1"/>
    <property type="match status" value="1"/>
</dbReference>
<evidence type="ECO:0000259" key="22">
    <source>
        <dbReference type="PROSITE" id="PS51068"/>
    </source>
</evidence>
<dbReference type="EC" id="4.2.99.18" evidence="6"/>
<evidence type="ECO:0000256" key="9">
    <source>
        <dbReference type="ARBA" id="ARBA00022763"/>
    </source>
</evidence>
<keyword evidence="12" id="KW-0862">Zinc</keyword>
<evidence type="ECO:0000256" key="8">
    <source>
        <dbReference type="ARBA" id="ARBA00022723"/>
    </source>
</evidence>
<comment type="cofactor">
    <cofactor evidence="2">
        <name>Zn(2+)</name>
        <dbReference type="ChEBI" id="CHEBI:29105"/>
    </cofactor>
</comment>
<dbReference type="CDD" id="cd08966">
    <property type="entry name" value="EcFpg-like_N"/>
    <property type="match status" value="1"/>
</dbReference>
<reference evidence="23" key="1">
    <citation type="submission" date="2021-11" db="EMBL/GenBank/DDBJ databases">
        <title>Genome sequence.</title>
        <authorList>
            <person name="Sun Q."/>
        </authorList>
    </citation>
    <scope>NUCLEOTIDE SEQUENCE</scope>
    <source>
        <strain evidence="23">JC740</strain>
    </source>
</reference>
<evidence type="ECO:0000256" key="4">
    <source>
        <dbReference type="ARBA" id="ARBA00011245"/>
    </source>
</evidence>